<keyword evidence="7" id="KW-1179">Viral genome integration</keyword>
<dbReference type="Pfam" id="PF00589">
    <property type="entry name" value="Phage_integrase"/>
    <property type="match status" value="1"/>
</dbReference>
<feature type="region of interest" description="Disordered" evidence="11">
    <location>
        <begin position="1"/>
        <end position="44"/>
    </location>
</feature>
<evidence type="ECO:0000256" key="9">
    <source>
        <dbReference type="ARBA" id="ARBA00049605"/>
    </source>
</evidence>
<dbReference type="Gene3D" id="1.10.443.10">
    <property type="entry name" value="Intergrase catalytic core"/>
    <property type="match status" value="1"/>
</dbReference>
<dbReference type="InterPro" id="IPR004107">
    <property type="entry name" value="Integrase_SAM-like_N"/>
</dbReference>
<feature type="domain" description="Tyr recombinase" evidence="12">
    <location>
        <begin position="177"/>
        <end position="436"/>
    </location>
</feature>
<evidence type="ECO:0000259" key="13">
    <source>
        <dbReference type="PROSITE" id="PS51900"/>
    </source>
</evidence>
<evidence type="ECO:0000256" key="10">
    <source>
        <dbReference type="PROSITE-ProRule" id="PRU01248"/>
    </source>
</evidence>
<dbReference type="EMBL" id="MH509442">
    <property type="protein sequence ID" value="AXH46882.1"/>
    <property type="molecule type" value="Genomic_DNA"/>
</dbReference>
<evidence type="ECO:0000256" key="3">
    <source>
        <dbReference type="ARBA" id="ARBA00022679"/>
    </source>
</evidence>
<dbReference type="InterPro" id="IPR044068">
    <property type="entry name" value="CB"/>
</dbReference>
<dbReference type="RefSeq" id="YP_009950194.1">
    <property type="nucleotide sequence ID" value="NC_051588.1"/>
</dbReference>
<evidence type="ECO:0000256" key="7">
    <source>
        <dbReference type="ARBA" id="ARBA00023195"/>
    </source>
</evidence>
<dbReference type="InterPro" id="IPR013762">
    <property type="entry name" value="Integrase-like_cat_sf"/>
</dbReference>
<keyword evidence="3" id="KW-0808">Transferase</keyword>
<comment type="similarity">
    <text evidence="1">Belongs to the 'phage' integrase family.</text>
</comment>
<dbReference type="InterPro" id="IPR002104">
    <property type="entry name" value="Integrase_catalytic"/>
</dbReference>
<dbReference type="GO" id="GO:0015074">
    <property type="term" value="P:DNA integration"/>
    <property type="evidence" value="ECO:0007669"/>
    <property type="project" value="UniProtKB-KW"/>
</dbReference>
<dbReference type="PROSITE" id="PS51900">
    <property type="entry name" value="CB"/>
    <property type="match status" value="1"/>
</dbReference>
<evidence type="ECO:0000256" key="5">
    <source>
        <dbReference type="ARBA" id="ARBA00023125"/>
    </source>
</evidence>
<dbReference type="Gene3D" id="1.10.150.130">
    <property type="match status" value="1"/>
</dbReference>
<keyword evidence="6" id="KW-0233">DNA recombination</keyword>
<proteinExistence type="inferred from homology"/>
<evidence type="ECO:0000256" key="2">
    <source>
        <dbReference type="ARBA" id="ARBA00016082"/>
    </source>
</evidence>
<evidence type="ECO:0000256" key="4">
    <source>
        <dbReference type="ARBA" id="ARBA00022908"/>
    </source>
</evidence>
<feature type="compositionally biased region" description="Basic residues" evidence="11">
    <location>
        <begin position="1"/>
        <end position="11"/>
    </location>
</feature>
<dbReference type="GO" id="GO:0016740">
    <property type="term" value="F:transferase activity"/>
    <property type="evidence" value="ECO:0007669"/>
    <property type="project" value="UniProtKB-KW"/>
</dbReference>
<dbReference type="Pfam" id="PF14659">
    <property type="entry name" value="Phage_int_SAM_3"/>
    <property type="match status" value="1"/>
</dbReference>
<evidence type="ECO:0000256" key="1">
    <source>
        <dbReference type="ARBA" id="ARBA00008857"/>
    </source>
</evidence>
<comment type="function">
    <text evidence="9">Integrase is necessary for integration of the phage into the host genome by site-specific recombination. In conjunction with excisionase, integrase is also necessary for excision of the prophage from the host genome.</text>
</comment>
<dbReference type="GO" id="GO:0075713">
    <property type="term" value="P:establishment of integrated proviral latency"/>
    <property type="evidence" value="ECO:0007669"/>
    <property type="project" value="UniProtKB-KW"/>
</dbReference>
<dbReference type="PROSITE" id="PS51898">
    <property type="entry name" value="TYR_RECOMBINASE"/>
    <property type="match status" value="1"/>
</dbReference>
<dbReference type="GO" id="GO:0003677">
    <property type="term" value="F:DNA binding"/>
    <property type="evidence" value="ECO:0007669"/>
    <property type="project" value="UniProtKB-UniRule"/>
</dbReference>
<keyword evidence="8" id="KW-1160">Virus entry into host cell</keyword>
<evidence type="ECO:0000256" key="6">
    <source>
        <dbReference type="ARBA" id="ARBA00023172"/>
    </source>
</evidence>
<evidence type="ECO:0000313" key="15">
    <source>
        <dbReference type="Proteomes" id="UP000259472"/>
    </source>
</evidence>
<name>A0A345KV30_9CAUD</name>
<evidence type="ECO:0000259" key="12">
    <source>
        <dbReference type="PROSITE" id="PS51898"/>
    </source>
</evidence>
<sequence>MATKKKATKRRAPGDGGLFQRADGMWVGRADLPPGPDGKRRRKTVYARDRADCREKLDALKREIAEGVAVEGPAMTVGAWLDYWMANVHRTNIRPGTREDYARIIRTHIKPAIGDKKLGRLTSEDVLAMQRRIEVTTTRTAQIAHHIINRALTDAVAWRRATRNVAAVVPTPTHRKQKREPFTPAQARAIVAAASQLDAEQKPSRPALASRWAAAFATGARKSELLGLTWDRVHLDDAEGPWIDLAWQLQQLPQKHGCGEPVESTQTVGPDPTKRILVWPCGRERPAYCPQRSFDVDPGDDYMELWKGMAWTRPKTTAGKRVVPVLPALARRLVEHQAATADEPNPHNLVWHHRDGRPIGHKDDHELWQEVLITAGVRGPDGPPIDQHRTRNTALTTLLNAGVDPHIVDSTIGHSDVSMTRGYQYVDLTAARRAFDHLSDLLD</sequence>
<accession>A0A345KV30</accession>
<keyword evidence="5 10" id="KW-0238">DNA-binding</keyword>
<dbReference type="GeneID" id="60321606"/>
<dbReference type="InterPro" id="IPR011010">
    <property type="entry name" value="DNA_brk_join_enz"/>
</dbReference>
<dbReference type="PANTHER" id="PTHR30629">
    <property type="entry name" value="PROPHAGE INTEGRASE"/>
    <property type="match status" value="1"/>
</dbReference>
<protein>
    <recommendedName>
        <fullName evidence="2">Integrase</fullName>
    </recommendedName>
</protein>
<evidence type="ECO:0000256" key="11">
    <source>
        <dbReference type="SAM" id="MobiDB-lite"/>
    </source>
</evidence>
<dbReference type="InterPro" id="IPR050808">
    <property type="entry name" value="Phage_Integrase"/>
</dbReference>
<dbReference type="SUPFAM" id="SSF56349">
    <property type="entry name" value="DNA breaking-rejoining enzymes"/>
    <property type="match status" value="1"/>
</dbReference>
<dbReference type="Proteomes" id="UP000259472">
    <property type="component" value="Segment"/>
</dbReference>
<dbReference type="KEGG" id="vg:60321606"/>
<keyword evidence="15" id="KW-1185">Reference proteome</keyword>
<keyword evidence="4" id="KW-0229">DNA integration</keyword>
<dbReference type="GO" id="GO:0044826">
    <property type="term" value="P:viral genome integration into host DNA"/>
    <property type="evidence" value="ECO:0007669"/>
    <property type="project" value="UniProtKB-KW"/>
</dbReference>
<dbReference type="GO" id="GO:0006310">
    <property type="term" value="P:DNA recombination"/>
    <property type="evidence" value="ECO:0007669"/>
    <property type="project" value="UniProtKB-KW"/>
</dbReference>
<dbReference type="PANTHER" id="PTHR30629:SF2">
    <property type="entry name" value="PROPHAGE INTEGRASE INTS-RELATED"/>
    <property type="match status" value="1"/>
</dbReference>
<gene>
    <name evidence="14" type="primary">44</name>
    <name evidence="14" type="ORF">SEA_AMINAY_44</name>
</gene>
<evidence type="ECO:0000313" key="14">
    <source>
        <dbReference type="EMBL" id="AXH46882.1"/>
    </source>
</evidence>
<dbReference type="GO" id="GO:0046718">
    <property type="term" value="P:symbiont entry into host cell"/>
    <property type="evidence" value="ECO:0007669"/>
    <property type="project" value="UniProtKB-KW"/>
</dbReference>
<evidence type="ECO:0000256" key="8">
    <source>
        <dbReference type="ARBA" id="ARBA00023296"/>
    </source>
</evidence>
<organism evidence="14 15">
    <name type="scientific">Mycobacterium phage Aminay</name>
    <dbReference type="NCBI Taxonomy" id="2250291"/>
    <lineage>
        <taxon>Viruses</taxon>
        <taxon>Duplodnaviria</taxon>
        <taxon>Heunggongvirae</taxon>
        <taxon>Uroviricota</taxon>
        <taxon>Caudoviricetes</taxon>
        <taxon>Weiservirinae</taxon>
        <taxon>Aminayvirus</taxon>
        <taxon>Aminayvirus aminay</taxon>
    </lineage>
</organism>
<reference evidence="15" key="1">
    <citation type="submission" date="2018-06" db="EMBL/GenBank/DDBJ databases">
        <authorList>
            <person name="Zhirakovskaya E."/>
        </authorList>
    </citation>
    <scope>NUCLEOTIDE SEQUENCE [LARGE SCALE GENOMIC DNA]</scope>
</reference>
<feature type="domain" description="Core-binding (CB)" evidence="13">
    <location>
        <begin position="75"/>
        <end position="156"/>
    </location>
</feature>
<dbReference type="InterPro" id="IPR010998">
    <property type="entry name" value="Integrase_recombinase_N"/>
</dbReference>